<sequence length="272" mass="29505">MARVPQITVDDNEVLDQLHKAGDAVGHKTLQQRCKFSDKRYDASRKNLIAKKLAVSVAGGWGSLGLTDEGRALPSAKVKESLLYAPLCEVPVEEWKETLGLVPIAVDNTAMQGGRLTGGRWTRPDLVTVGLANFEFVPQLSMDVSSIEVKSFVSIDIAAVYEALAHRRAATRAWVFFYVPPHLETATEAQVFEVCAVAGENGVGVVTFGDPRDAKTWRVKQRASRVTTDPALLNDFISVQMSDGAKDTIRARVAEIKNPAPSDDVTASIIAT</sequence>
<evidence type="ECO:0000313" key="2">
    <source>
        <dbReference type="Proteomes" id="UP001520140"/>
    </source>
</evidence>
<organism evidence="1 2">
    <name type="scientific">Rhodococcoides kroppenstedtii</name>
    <dbReference type="NCBI Taxonomy" id="293050"/>
    <lineage>
        <taxon>Bacteria</taxon>
        <taxon>Bacillati</taxon>
        <taxon>Actinomycetota</taxon>
        <taxon>Actinomycetes</taxon>
        <taxon>Mycobacteriales</taxon>
        <taxon>Nocardiaceae</taxon>
        <taxon>Rhodococcoides</taxon>
    </lineage>
</organism>
<accession>A0ABS7NPN7</accession>
<reference evidence="1 2" key="1">
    <citation type="submission" date="2020-06" db="EMBL/GenBank/DDBJ databases">
        <title>Taxonomy, biology and ecology of Rhodococcus bacteria occurring in California pistachio and other woody hosts as revealed by genome sequence analyses.</title>
        <authorList>
            <person name="Gai Y."/>
            <person name="Riely B."/>
        </authorList>
    </citation>
    <scope>NUCLEOTIDE SEQUENCE [LARGE SCALE GENOMIC DNA]</scope>
    <source>
        <strain evidence="1 2">BP-284</strain>
    </source>
</reference>
<name>A0ABS7NPN7_9NOCA</name>
<evidence type="ECO:0000313" key="1">
    <source>
        <dbReference type="EMBL" id="MBY6319950.1"/>
    </source>
</evidence>
<dbReference type="RefSeq" id="WP_068099748.1">
    <property type="nucleotide sequence ID" value="NZ_JABUKE010000010.1"/>
</dbReference>
<gene>
    <name evidence="1" type="ORF">HQ605_03845</name>
</gene>
<dbReference type="Proteomes" id="UP001520140">
    <property type="component" value="Unassembled WGS sequence"/>
</dbReference>
<dbReference type="EMBL" id="JABUKG010000003">
    <property type="protein sequence ID" value="MBY6319950.1"/>
    <property type="molecule type" value="Genomic_DNA"/>
</dbReference>
<comment type="caution">
    <text evidence="1">The sequence shown here is derived from an EMBL/GenBank/DDBJ whole genome shotgun (WGS) entry which is preliminary data.</text>
</comment>
<keyword evidence="2" id="KW-1185">Reference proteome</keyword>
<protein>
    <recommendedName>
        <fullName evidence="3">YqaJ-like recombinase domain-containing protein</fullName>
    </recommendedName>
</protein>
<proteinExistence type="predicted"/>
<evidence type="ECO:0008006" key="3">
    <source>
        <dbReference type="Google" id="ProtNLM"/>
    </source>
</evidence>